<protein>
    <recommendedName>
        <fullName evidence="12">Probable peptidoglycan glycosyltransferase FtsW</fullName>
        <ecNumber evidence="14">2.4.99.28</ecNumber>
    </recommendedName>
    <alternativeName>
        <fullName evidence="13">Cell division protein FtsW</fullName>
    </alternativeName>
    <alternativeName>
        <fullName evidence="10">Cell wall polymerase</fullName>
    </alternativeName>
    <alternativeName>
        <fullName evidence="9">Peptidoglycan polymerase</fullName>
    </alternativeName>
</protein>
<keyword evidence="3" id="KW-0808">Transferase</keyword>
<dbReference type="PANTHER" id="PTHR30474:SF2">
    <property type="entry name" value="PEPTIDOGLYCAN GLYCOSYLTRANSFERASE FTSW-RELATED"/>
    <property type="match status" value="1"/>
</dbReference>
<dbReference type="EC" id="2.4.99.28" evidence="14"/>
<name>A0A7V3PTU7_UNCW3</name>
<dbReference type="EMBL" id="DTMZ01000102">
    <property type="protein sequence ID" value="HGD13313.1"/>
    <property type="molecule type" value="Genomic_DNA"/>
</dbReference>
<evidence type="ECO:0000256" key="2">
    <source>
        <dbReference type="ARBA" id="ARBA00022676"/>
    </source>
</evidence>
<evidence type="ECO:0000256" key="9">
    <source>
        <dbReference type="ARBA" id="ARBA00032370"/>
    </source>
</evidence>
<comment type="catalytic activity">
    <reaction evidence="15">
        <text>[GlcNAc-(1-&gt;4)-Mur2Ac(oyl-L-Ala-gamma-D-Glu-L-Lys-D-Ala-D-Ala)](n)-di-trans,octa-cis-undecaprenyl diphosphate + beta-D-GlcNAc-(1-&gt;4)-Mur2Ac(oyl-L-Ala-gamma-D-Glu-L-Lys-D-Ala-D-Ala)-di-trans,octa-cis-undecaprenyl diphosphate = [GlcNAc-(1-&gt;4)-Mur2Ac(oyl-L-Ala-gamma-D-Glu-L-Lys-D-Ala-D-Ala)](n+1)-di-trans,octa-cis-undecaprenyl diphosphate + di-trans,octa-cis-undecaprenyl diphosphate + H(+)</text>
        <dbReference type="Rhea" id="RHEA:23708"/>
        <dbReference type="Rhea" id="RHEA-COMP:9602"/>
        <dbReference type="Rhea" id="RHEA-COMP:9603"/>
        <dbReference type="ChEBI" id="CHEBI:15378"/>
        <dbReference type="ChEBI" id="CHEBI:58405"/>
        <dbReference type="ChEBI" id="CHEBI:60033"/>
        <dbReference type="ChEBI" id="CHEBI:78435"/>
        <dbReference type="EC" id="2.4.99.28"/>
    </reaction>
</comment>
<evidence type="ECO:0000256" key="5">
    <source>
        <dbReference type="ARBA" id="ARBA00022960"/>
    </source>
</evidence>
<feature type="transmembrane region" description="Helical" evidence="16">
    <location>
        <begin position="330"/>
        <end position="350"/>
    </location>
</feature>
<dbReference type="GO" id="GO:0009252">
    <property type="term" value="P:peptidoglycan biosynthetic process"/>
    <property type="evidence" value="ECO:0007669"/>
    <property type="project" value="UniProtKB-KW"/>
</dbReference>
<feature type="transmembrane region" description="Helical" evidence="16">
    <location>
        <begin position="75"/>
        <end position="93"/>
    </location>
</feature>
<sequence>MRNRAMLFCLRQALPHLIYLRIFRPEEGHSKMRSGSYSRSGLWMVPGSGAGFYNLSNRSDPILASIPNSAIDYPLFLLLCAFGCIGLIAVYASTYHIGSSYLKSHLLRLGIGFIALLLAMKVNLRRLASRNFQWLMLIITLGLLVGAIIYGNIGGEVARRRLGVFQPQEFAKFALIIWLAGYFEELNESGRKQSFINAVVKPGMVVMVVVGVTLAQPAVGTGVIVAIASFVLFVCAGVRWRYLLTIVVVAGLLIGAGLKIMPALRNTKFRYIPERWDNFVAGDRYHQQQALIALGSGGLFGKGLGEGRQKYYFLPKLHKDFIFCTIGEEFGFLGCSVIFLLYALLLLRMVKIGEQSATEFGRLLSGGVGAVITVYAMVHILVSLNVVPCTGQPLPFISYGGSALVANMFATGLVLNVSRHKRSGFEEEGINGRGWNRWPYFPRPGIG</sequence>
<feature type="transmembrane region" description="Helical" evidence="16">
    <location>
        <begin position="362"/>
        <end position="384"/>
    </location>
</feature>
<dbReference type="GO" id="GO:0008360">
    <property type="term" value="P:regulation of cell shape"/>
    <property type="evidence" value="ECO:0007669"/>
    <property type="project" value="UniProtKB-KW"/>
</dbReference>
<comment type="similarity">
    <text evidence="11">Belongs to the SEDS family. FtsW subfamily.</text>
</comment>
<evidence type="ECO:0000256" key="4">
    <source>
        <dbReference type="ARBA" id="ARBA00022692"/>
    </source>
</evidence>
<evidence type="ECO:0000256" key="7">
    <source>
        <dbReference type="ARBA" id="ARBA00022989"/>
    </source>
</evidence>
<keyword evidence="4 16" id="KW-0812">Transmembrane</keyword>
<evidence type="ECO:0000256" key="3">
    <source>
        <dbReference type="ARBA" id="ARBA00022679"/>
    </source>
</evidence>
<feature type="transmembrane region" description="Helical" evidence="16">
    <location>
        <begin position="134"/>
        <end position="153"/>
    </location>
</feature>
<dbReference type="GO" id="GO:0051301">
    <property type="term" value="P:cell division"/>
    <property type="evidence" value="ECO:0007669"/>
    <property type="project" value="InterPro"/>
</dbReference>
<evidence type="ECO:0000256" key="11">
    <source>
        <dbReference type="ARBA" id="ARBA00038053"/>
    </source>
</evidence>
<evidence type="ECO:0000256" key="13">
    <source>
        <dbReference type="ARBA" id="ARBA00041418"/>
    </source>
</evidence>
<comment type="subcellular location">
    <subcellularLocation>
        <location evidence="1">Membrane</location>
        <topology evidence="1">Multi-pass membrane protein</topology>
    </subcellularLocation>
</comment>
<dbReference type="AlphaFoldDB" id="A0A7V3PTU7"/>
<reference evidence="17" key="1">
    <citation type="journal article" date="2020" name="mSystems">
        <title>Genome- and Community-Level Interaction Insights into Carbon Utilization and Element Cycling Functions of Hydrothermarchaeota in Hydrothermal Sediment.</title>
        <authorList>
            <person name="Zhou Z."/>
            <person name="Liu Y."/>
            <person name="Xu W."/>
            <person name="Pan J."/>
            <person name="Luo Z.H."/>
            <person name="Li M."/>
        </authorList>
    </citation>
    <scope>NUCLEOTIDE SEQUENCE [LARGE SCALE GENOMIC DNA]</scope>
    <source>
        <strain evidence="17">SpSt-914</strain>
    </source>
</reference>
<evidence type="ECO:0000256" key="1">
    <source>
        <dbReference type="ARBA" id="ARBA00004141"/>
    </source>
</evidence>
<accession>A0A7V3PTU7</accession>
<keyword evidence="5" id="KW-0133">Cell shape</keyword>
<comment type="caution">
    <text evidence="17">The sequence shown here is derived from an EMBL/GenBank/DDBJ whole genome shotgun (WGS) entry which is preliminary data.</text>
</comment>
<keyword evidence="2" id="KW-0328">Glycosyltransferase</keyword>
<evidence type="ECO:0000256" key="6">
    <source>
        <dbReference type="ARBA" id="ARBA00022984"/>
    </source>
</evidence>
<feature type="transmembrane region" description="Helical" evidence="16">
    <location>
        <begin position="396"/>
        <end position="415"/>
    </location>
</feature>
<dbReference type="GO" id="GO:0015648">
    <property type="term" value="F:lipid-linked peptidoglycan transporter activity"/>
    <property type="evidence" value="ECO:0007669"/>
    <property type="project" value="TreeGrafter"/>
</dbReference>
<evidence type="ECO:0000256" key="14">
    <source>
        <dbReference type="ARBA" id="ARBA00044770"/>
    </source>
</evidence>
<dbReference type="GO" id="GO:0032153">
    <property type="term" value="C:cell division site"/>
    <property type="evidence" value="ECO:0007669"/>
    <property type="project" value="TreeGrafter"/>
</dbReference>
<dbReference type="GO" id="GO:0005886">
    <property type="term" value="C:plasma membrane"/>
    <property type="evidence" value="ECO:0007669"/>
    <property type="project" value="TreeGrafter"/>
</dbReference>
<dbReference type="Pfam" id="PF01098">
    <property type="entry name" value="FTSW_RODA_SPOVE"/>
    <property type="match status" value="1"/>
</dbReference>
<keyword evidence="7 16" id="KW-1133">Transmembrane helix</keyword>
<feature type="transmembrane region" description="Helical" evidence="16">
    <location>
        <begin position="242"/>
        <end position="261"/>
    </location>
</feature>
<dbReference type="GO" id="GO:0008955">
    <property type="term" value="F:peptidoglycan glycosyltransferase activity"/>
    <property type="evidence" value="ECO:0007669"/>
    <property type="project" value="UniProtKB-EC"/>
</dbReference>
<evidence type="ECO:0000256" key="10">
    <source>
        <dbReference type="ARBA" id="ARBA00033270"/>
    </source>
</evidence>
<dbReference type="InterPro" id="IPR001182">
    <property type="entry name" value="FtsW/RodA"/>
</dbReference>
<evidence type="ECO:0000256" key="15">
    <source>
        <dbReference type="ARBA" id="ARBA00049902"/>
    </source>
</evidence>
<proteinExistence type="inferred from homology"/>
<feature type="transmembrane region" description="Helical" evidence="16">
    <location>
        <begin position="218"/>
        <end position="235"/>
    </location>
</feature>
<evidence type="ECO:0000256" key="16">
    <source>
        <dbReference type="SAM" id="Phobius"/>
    </source>
</evidence>
<evidence type="ECO:0000313" key="17">
    <source>
        <dbReference type="EMBL" id="HGD13313.1"/>
    </source>
</evidence>
<keyword evidence="6" id="KW-0573">Peptidoglycan synthesis</keyword>
<evidence type="ECO:0000256" key="8">
    <source>
        <dbReference type="ARBA" id="ARBA00023136"/>
    </source>
</evidence>
<dbReference type="PANTHER" id="PTHR30474">
    <property type="entry name" value="CELL CYCLE PROTEIN"/>
    <property type="match status" value="1"/>
</dbReference>
<gene>
    <name evidence="17" type="ORF">ENX16_04465</name>
</gene>
<keyword evidence="8 16" id="KW-0472">Membrane</keyword>
<feature type="transmembrane region" description="Helical" evidence="16">
    <location>
        <begin position="105"/>
        <end position="122"/>
    </location>
</feature>
<evidence type="ECO:0000256" key="12">
    <source>
        <dbReference type="ARBA" id="ARBA00041185"/>
    </source>
</evidence>
<organism evidence="17">
    <name type="scientific">candidate division WOR-3 bacterium</name>
    <dbReference type="NCBI Taxonomy" id="2052148"/>
    <lineage>
        <taxon>Bacteria</taxon>
        <taxon>Bacteria division WOR-3</taxon>
    </lineage>
</organism>